<dbReference type="EMBL" id="MUYB01000012">
    <property type="protein sequence ID" value="OOS05809.1"/>
    <property type="molecule type" value="Genomic_DNA"/>
</dbReference>
<dbReference type="GO" id="GO:0005829">
    <property type="term" value="C:cytosol"/>
    <property type="evidence" value="ECO:0007669"/>
    <property type="project" value="InterPro"/>
</dbReference>
<dbReference type="InterPro" id="IPR036282">
    <property type="entry name" value="Glutathione-S-Trfase_C_sf"/>
</dbReference>
<name>A0A1T0B7A0_9PAST</name>
<dbReference type="PANTHER" id="PTHR43968">
    <property type="match status" value="1"/>
</dbReference>
<comment type="caution">
    <text evidence="2">The sequence shown here is derived from an EMBL/GenBank/DDBJ whole genome shotgun (WGS) entry which is preliminary data.</text>
</comment>
<feature type="domain" description="GST N-terminal" evidence="1">
    <location>
        <begin position="1"/>
        <end position="77"/>
    </location>
</feature>
<evidence type="ECO:0000313" key="3">
    <source>
        <dbReference type="Proteomes" id="UP000190023"/>
    </source>
</evidence>
<organism evidence="2 3">
    <name type="scientific">[Haemophilus] felis</name>
    <dbReference type="NCBI Taxonomy" id="123822"/>
    <lineage>
        <taxon>Bacteria</taxon>
        <taxon>Pseudomonadati</taxon>
        <taxon>Pseudomonadota</taxon>
        <taxon>Gammaproteobacteria</taxon>
        <taxon>Pasteurellales</taxon>
        <taxon>Pasteurellaceae</taxon>
    </lineage>
</organism>
<dbReference type="SMR" id="A0A1T0B7A0"/>
<dbReference type="Pfam" id="PF04399">
    <property type="entry name" value="Glutaredoxin2_C"/>
    <property type="match status" value="1"/>
</dbReference>
<dbReference type="PROSITE" id="PS00195">
    <property type="entry name" value="GLUTAREDOXIN_1"/>
    <property type="match status" value="1"/>
</dbReference>
<dbReference type="InterPro" id="IPR036249">
    <property type="entry name" value="Thioredoxin-like_sf"/>
</dbReference>
<dbReference type="SUPFAM" id="SSF47616">
    <property type="entry name" value="GST C-terminal domain-like"/>
    <property type="match status" value="1"/>
</dbReference>
<dbReference type="PANTHER" id="PTHR43968:SF6">
    <property type="entry name" value="GLUTATHIONE S-TRANSFERASE OMEGA"/>
    <property type="match status" value="1"/>
</dbReference>
<reference evidence="2 3" key="1">
    <citation type="submission" date="2017-02" db="EMBL/GenBank/DDBJ databases">
        <title>Draft genome sequence of Haemophilus felis CCUG 31170 type strain.</title>
        <authorList>
            <person name="Engstrom-Jakobsson H."/>
            <person name="Salva-Serra F."/>
            <person name="Thorell K."/>
            <person name="Gonzales-Siles L."/>
            <person name="Karlsson R."/>
            <person name="Boulund F."/>
            <person name="Engstrand L."/>
            <person name="Kristiansson E."/>
            <person name="Moore E."/>
        </authorList>
    </citation>
    <scope>NUCLEOTIDE SEQUENCE [LARGE SCALE GENOMIC DNA]</scope>
    <source>
        <strain evidence="2 3">CCUG 31170</strain>
    </source>
</reference>
<sequence>MKLYIFDHCPYCVRAQMIFGLKKLPVQLEILLNDDEQTPVSLVGKKVVPIFVKEDGGAMPESLDIVRYVDQHYGEPVLFDAVRPEMEAWIKEVMSYYNFLLMPRFIKLPVAEFATKAALSYFIAKKTAYVGDFAEHLANTESYLARLHKDLATLEKLIVSPKAASGKLSMEDILLYPVLRNLTCVKGVVFPEKVADYVATMSEQTKVKLYTEYAC</sequence>
<dbReference type="InterPro" id="IPR040079">
    <property type="entry name" value="Glutathione_S-Trfase"/>
</dbReference>
<dbReference type="OrthoDB" id="5291571at2"/>
<dbReference type="AlphaFoldDB" id="A0A1T0B7A0"/>
<dbReference type="NCBIfam" id="NF007702">
    <property type="entry name" value="PRK10387.1"/>
    <property type="match status" value="1"/>
</dbReference>
<keyword evidence="3" id="KW-1185">Reference proteome</keyword>
<dbReference type="InterPro" id="IPR004045">
    <property type="entry name" value="Glutathione_S-Trfase_N"/>
</dbReference>
<protein>
    <submittedName>
        <fullName evidence="2">Glutaredoxin, GrxB family</fullName>
    </submittedName>
</protein>
<dbReference type="STRING" id="123822.B0188_03255"/>
<dbReference type="InterPro" id="IPR011901">
    <property type="entry name" value="Grx2"/>
</dbReference>
<evidence type="ECO:0000313" key="2">
    <source>
        <dbReference type="EMBL" id="OOS05809.1"/>
    </source>
</evidence>
<dbReference type="Proteomes" id="UP000190023">
    <property type="component" value="Unassembled WGS sequence"/>
</dbReference>
<dbReference type="InterPro" id="IPR011767">
    <property type="entry name" value="GLR_AS"/>
</dbReference>
<dbReference type="SFLD" id="SFLDG01183">
    <property type="entry name" value="Grx2-like"/>
    <property type="match status" value="1"/>
</dbReference>
<dbReference type="InterPro" id="IPR007494">
    <property type="entry name" value="Glutaredoxin2_C"/>
</dbReference>
<dbReference type="CDD" id="cd03199">
    <property type="entry name" value="GST_C_GRX2"/>
    <property type="match status" value="1"/>
</dbReference>
<dbReference type="NCBIfam" id="TIGR02182">
    <property type="entry name" value="GRXB"/>
    <property type="match status" value="1"/>
</dbReference>
<dbReference type="Gene3D" id="1.20.1050.10">
    <property type="match status" value="1"/>
</dbReference>
<dbReference type="SFLD" id="SFLDS00019">
    <property type="entry name" value="Glutathione_Transferase_(cytos"/>
    <property type="match status" value="1"/>
</dbReference>
<dbReference type="InterPro" id="IPR050983">
    <property type="entry name" value="GST_Omega/HSP26"/>
</dbReference>
<evidence type="ECO:0000259" key="1">
    <source>
        <dbReference type="PROSITE" id="PS50404"/>
    </source>
</evidence>
<accession>A0A1T0B7A0</accession>
<dbReference type="Pfam" id="PF13417">
    <property type="entry name" value="GST_N_3"/>
    <property type="match status" value="1"/>
</dbReference>
<proteinExistence type="predicted"/>
<dbReference type="PROSITE" id="PS50404">
    <property type="entry name" value="GST_NTER"/>
    <property type="match status" value="1"/>
</dbReference>
<dbReference type="SUPFAM" id="SSF52833">
    <property type="entry name" value="Thioredoxin-like"/>
    <property type="match status" value="1"/>
</dbReference>
<dbReference type="SFLD" id="SFLDG01204">
    <property type="entry name" value="Grx2-like.1"/>
    <property type="match status" value="1"/>
</dbReference>
<gene>
    <name evidence="2" type="ORF">B0188_03255</name>
</gene>
<dbReference type="Gene3D" id="3.40.30.10">
    <property type="entry name" value="Glutaredoxin"/>
    <property type="match status" value="1"/>
</dbReference>